<evidence type="ECO:0000313" key="1">
    <source>
        <dbReference type="EMBL" id="MCI66982.1"/>
    </source>
</evidence>
<name>A0A392U0L7_9FABA</name>
<evidence type="ECO:0000313" key="2">
    <source>
        <dbReference type="Proteomes" id="UP000265520"/>
    </source>
</evidence>
<dbReference type="EMBL" id="LXQA010706348">
    <property type="protein sequence ID" value="MCI66982.1"/>
    <property type="molecule type" value="Genomic_DNA"/>
</dbReference>
<reference evidence="1 2" key="1">
    <citation type="journal article" date="2018" name="Front. Plant Sci.">
        <title>Red Clover (Trifolium pratense) and Zigzag Clover (T. medium) - A Picture of Genomic Similarities and Differences.</title>
        <authorList>
            <person name="Dluhosova J."/>
            <person name="Istvanek J."/>
            <person name="Nedelnik J."/>
            <person name="Repkova J."/>
        </authorList>
    </citation>
    <scope>NUCLEOTIDE SEQUENCE [LARGE SCALE GENOMIC DNA]</scope>
    <source>
        <strain evidence="2">cv. 10/8</strain>
        <tissue evidence="1">Leaf</tissue>
    </source>
</reference>
<feature type="non-terminal residue" evidence="1">
    <location>
        <position position="1"/>
    </location>
</feature>
<comment type="caution">
    <text evidence="1">The sequence shown here is derived from an EMBL/GenBank/DDBJ whole genome shotgun (WGS) entry which is preliminary data.</text>
</comment>
<accession>A0A392U0L7</accession>
<dbReference type="AlphaFoldDB" id="A0A392U0L7"/>
<protein>
    <submittedName>
        <fullName evidence="1">Uncharacterized protein</fullName>
    </submittedName>
</protein>
<sequence>GSQSPLRVNLMEWAMKRRREKVTLGAAGVDLGLWTW</sequence>
<keyword evidence="2" id="KW-1185">Reference proteome</keyword>
<dbReference type="Proteomes" id="UP000265520">
    <property type="component" value="Unassembled WGS sequence"/>
</dbReference>
<proteinExistence type="predicted"/>
<organism evidence="1 2">
    <name type="scientific">Trifolium medium</name>
    <dbReference type="NCBI Taxonomy" id="97028"/>
    <lineage>
        <taxon>Eukaryota</taxon>
        <taxon>Viridiplantae</taxon>
        <taxon>Streptophyta</taxon>
        <taxon>Embryophyta</taxon>
        <taxon>Tracheophyta</taxon>
        <taxon>Spermatophyta</taxon>
        <taxon>Magnoliopsida</taxon>
        <taxon>eudicotyledons</taxon>
        <taxon>Gunneridae</taxon>
        <taxon>Pentapetalae</taxon>
        <taxon>rosids</taxon>
        <taxon>fabids</taxon>
        <taxon>Fabales</taxon>
        <taxon>Fabaceae</taxon>
        <taxon>Papilionoideae</taxon>
        <taxon>50 kb inversion clade</taxon>
        <taxon>NPAAA clade</taxon>
        <taxon>Hologalegina</taxon>
        <taxon>IRL clade</taxon>
        <taxon>Trifolieae</taxon>
        <taxon>Trifolium</taxon>
    </lineage>
</organism>